<organism evidence="3 4">
    <name type="scientific">Neurospora intermedia</name>
    <dbReference type="NCBI Taxonomy" id="5142"/>
    <lineage>
        <taxon>Eukaryota</taxon>
        <taxon>Fungi</taxon>
        <taxon>Dikarya</taxon>
        <taxon>Ascomycota</taxon>
        <taxon>Pezizomycotina</taxon>
        <taxon>Sordariomycetes</taxon>
        <taxon>Sordariomycetidae</taxon>
        <taxon>Sordariales</taxon>
        <taxon>Sordariaceae</taxon>
        <taxon>Neurospora</taxon>
    </lineage>
</organism>
<comment type="caution">
    <text evidence="3">The sequence shown here is derived from an EMBL/GenBank/DDBJ whole genome shotgun (WGS) entry which is preliminary data.</text>
</comment>
<evidence type="ECO:0000259" key="2">
    <source>
        <dbReference type="Pfam" id="PF20150"/>
    </source>
</evidence>
<keyword evidence="4" id="KW-1185">Reference proteome</keyword>
<feature type="compositionally biased region" description="Polar residues" evidence="1">
    <location>
        <begin position="350"/>
        <end position="362"/>
    </location>
</feature>
<feature type="region of interest" description="Disordered" evidence="1">
    <location>
        <begin position="338"/>
        <end position="362"/>
    </location>
</feature>
<sequence length="386" mass="43166">MSFTHFARLPPELQDLVWDHAAALSPCLHFLQKLPETSWVDWDMYLVPDRHQSADLNLRNLSLACHDARSAVIRHTRAIEHKTLVPMPRHGRPPVSMTPLTLDLTNDLVCFGGADTGPKETMAAVDWADFEHIVFTGARRFAVRYFRPGWNVWGISTDDDPSGDEGVGLSPEELQAMWRHECVHWTHVGVAGGPGPDGPDDDGEGRGDLEIHYPEADPPFCARCVANVVRRFERLEEFWLVVDPDCLDMVDAAMGRGSVKGDRDQEAMAEEGTGTETMDKTEMLATGPRKKRTFHSYSRTYFSLDDHDVRSEPRGPMRALQAIRDNLTYHSAVSIPDRHALTPKRETSEPKSNLTQVITPPPSSILTSINGRHPCGLMAYKTIAKV</sequence>
<dbReference type="Proteomes" id="UP001451303">
    <property type="component" value="Unassembled WGS sequence"/>
</dbReference>
<gene>
    <name evidence="3" type="ORF">QR685DRAFT_590746</name>
</gene>
<protein>
    <recommendedName>
        <fullName evidence="2">2EXR domain-containing protein</fullName>
    </recommendedName>
</protein>
<dbReference type="Pfam" id="PF20150">
    <property type="entry name" value="2EXR"/>
    <property type="match status" value="1"/>
</dbReference>
<evidence type="ECO:0000256" key="1">
    <source>
        <dbReference type="SAM" id="MobiDB-lite"/>
    </source>
</evidence>
<proteinExistence type="predicted"/>
<dbReference type="EMBL" id="JAVLET010000007">
    <property type="protein sequence ID" value="KAL0468212.1"/>
    <property type="molecule type" value="Genomic_DNA"/>
</dbReference>
<feature type="compositionally biased region" description="Basic and acidic residues" evidence="1">
    <location>
        <begin position="338"/>
        <end position="349"/>
    </location>
</feature>
<accession>A0ABR3D6D0</accession>
<name>A0ABR3D6D0_NEUIN</name>
<feature type="domain" description="2EXR" evidence="2">
    <location>
        <begin position="3"/>
        <end position="80"/>
    </location>
</feature>
<dbReference type="InterPro" id="IPR045518">
    <property type="entry name" value="2EXR"/>
</dbReference>
<reference evidence="3 4" key="1">
    <citation type="submission" date="2023-09" db="EMBL/GenBank/DDBJ databases">
        <title>Multi-omics analysis of a traditional fermented food reveals byproduct-associated fungal strains for waste-to-food upcycling.</title>
        <authorList>
            <consortium name="Lawrence Berkeley National Laboratory"/>
            <person name="Rekdal V.M."/>
            <person name="Villalobos-Escobedo J.M."/>
            <person name="Rodriguez-Valeron N."/>
            <person name="Garcia M.O."/>
            <person name="Vasquez D.P."/>
            <person name="Damayanti I."/>
            <person name="Sorensen P.M."/>
            <person name="Baidoo E.E."/>
            <person name="De Carvalho A.C."/>
            <person name="Riley R."/>
            <person name="Lipzen A."/>
            <person name="He G."/>
            <person name="Yan M."/>
            <person name="Haridas S."/>
            <person name="Daum C."/>
            <person name="Yoshinaga Y."/>
            <person name="Ng V."/>
            <person name="Grigoriev I.V."/>
            <person name="Munk R."/>
            <person name="Nuraida L."/>
            <person name="Wijaya C.H."/>
            <person name="Morales P.-C."/>
            <person name="Keasling J.D."/>
        </authorList>
    </citation>
    <scope>NUCLEOTIDE SEQUENCE [LARGE SCALE GENOMIC DNA]</scope>
    <source>
        <strain evidence="3 4">FGSC 2613</strain>
    </source>
</reference>
<evidence type="ECO:0000313" key="4">
    <source>
        <dbReference type="Proteomes" id="UP001451303"/>
    </source>
</evidence>
<evidence type="ECO:0000313" key="3">
    <source>
        <dbReference type="EMBL" id="KAL0468212.1"/>
    </source>
</evidence>